<dbReference type="EMBL" id="JBHLUN010000008">
    <property type="protein sequence ID" value="MFC0408914.1"/>
    <property type="molecule type" value="Genomic_DNA"/>
</dbReference>
<organism evidence="1 2">
    <name type="scientific">Roseomonas elaeocarpi</name>
    <dbReference type="NCBI Taxonomy" id="907779"/>
    <lineage>
        <taxon>Bacteria</taxon>
        <taxon>Pseudomonadati</taxon>
        <taxon>Pseudomonadota</taxon>
        <taxon>Alphaproteobacteria</taxon>
        <taxon>Acetobacterales</taxon>
        <taxon>Roseomonadaceae</taxon>
        <taxon>Roseomonas</taxon>
    </lineage>
</organism>
<dbReference type="PANTHER" id="PTHR43737:SF1">
    <property type="entry name" value="DUF1501 DOMAIN-CONTAINING PROTEIN"/>
    <property type="match status" value="1"/>
</dbReference>
<dbReference type="Proteomes" id="UP001589865">
    <property type="component" value="Unassembled WGS sequence"/>
</dbReference>
<sequence>MPHLPKIGRRGLLLGLTSLAVAGNARLAFGAGPEGDARLVVILLRGAMDGLAVVQAYGEPGWRDLRGPLALPEPGGENGLLDLGGKFGLHPRLASMHRIYRENGLLIVHAAAGPYRSRSHFDAQDMLESGAEQRLSSGWLNRALAAMPETAAHARTGLVVGLDLPLLMRGNVPVAMYAAARSARPDPDLYARLMELNHEDPVIGPAMTEGMRARGMSTELLGNPKQQRSGFTDLAEAAGRLLAAPNGPRVAALEIGGWDTHDAQMGRLNAPLMQLDSGIAALQATLGPAWKHTAVLVMTEFGRTVRANGSAGTDHGTAGVAFLAGGAIAGGRIGGDWPGLSPNNLFENRDLQPTTDLRALAKGLLADHLKLPPRAIAAAFPDSEGVEATSRLLAS</sequence>
<keyword evidence="2" id="KW-1185">Reference proteome</keyword>
<dbReference type="Pfam" id="PF07394">
    <property type="entry name" value="DUF1501"/>
    <property type="match status" value="1"/>
</dbReference>
<proteinExistence type="predicted"/>
<gene>
    <name evidence="1" type="ORF">ACFFGY_11670</name>
</gene>
<dbReference type="PANTHER" id="PTHR43737">
    <property type="entry name" value="BLL7424 PROTEIN"/>
    <property type="match status" value="1"/>
</dbReference>
<accession>A0ABV6JTH6</accession>
<comment type="caution">
    <text evidence="1">The sequence shown here is derived from an EMBL/GenBank/DDBJ whole genome shotgun (WGS) entry which is preliminary data.</text>
</comment>
<dbReference type="InterPro" id="IPR010869">
    <property type="entry name" value="DUF1501"/>
</dbReference>
<dbReference type="RefSeq" id="WP_377045040.1">
    <property type="nucleotide sequence ID" value="NZ_JBHLUN010000008.1"/>
</dbReference>
<name>A0ABV6JTH6_9PROT</name>
<protein>
    <submittedName>
        <fullName evidence="1">DUF1501 domain-containing protein</fullName>
    </submittedName>
</protein>
<evidence type="ECO:0000313" key="2">
    <source>
        <dbReference type="Proteomes" id="UP001589865"/>
    </source>
</evidence>
<evidence type="ECO:0000313" key="1">
    <source>
        <dbReference type="EMBL" id="MFC0408914.1"/>
    </source>
</evidence>
<reference evidence="1 2" key="1">
    <citation type="submission" date="2024-09" db="EMBL/GenBank/DDBJ databases">
        <authorList>
            <person name="Sun Q."/>
            <person name="Mori K."/>
        </authorList>
    </citation>
    <scope>NUCLEOTIDE SEQUENCE [LARGE SCALE GENOMIC DNA]</scope>
    <source>
        <strain evidence="1 2">TBRC 5777</strain>
    </source>
</reference>